<keyword evidence="3" id="KW-0732">Signal</keyword>
<dbReference type="Gene3D" id="3.40.190.10">
    <property type="entry name" value="Periplasmic binding protein-like II"/>
    <property type="match status" value="1"/>
</dbReference>
<dbReference type="CDD" id="cd00995">
    <property type="entry name" value="PBP2_NikA_DppA_OppA_like"/>
    <property type="match status" value="1"/>
</dbReference>
<dbReference type="RefSeq" id="WP_160066951.1">
    <property type="nucleotide sequence ID" value="NZ_WUYX01000069.1"/>
</dbReference>
<dbReference type="GO" id="GO:1904680">
    <property type="term" value="F:peptide transmembrane transporter activity"/>
    <property type="evidence" value="ECO:0007669"/>
    <property type="project" value="TreeGrafter"/>
</dbReference>
<keyword evidence="7" id="KW-1185">Reference proteome</keyword>
<evidence type="ECO:0000313" key="7">
    <source>
        <dbReference type="Proteomes" id="UP000434101"/>
    </source>
</evidence>
<sequence>MSDSVAGRTTTEAAEREASGDDGGGGNGISRRAALASTVGLTTATSGCVRQLRSIVNRDDIDPLSLTITTLPADGDRESIRLAREIAAALEAAGIDTSIEMRSNEEFLRSVLINHDYDVYVGQHPGGTDPDFLYEALHSLYADERGWQNPFGFTNLLVDDLLESQRDVDGEQRREAVTSLLEALTVEQPFVPICTPIEHRLVRDDRFDGWDDGHLATRTGYLGLEPQTDGSGEQLRAVHMDARPSQNLNPINAEYRDRGTIADLLYDSLATDVVDIDGAHELEPWLAEDWVWDEGDDEAETEDQSSLTVELRPDCRFHDGEPLTADDVAFTYRFLADTALGGSATPAPAPRYRGQVAAIDDVEATDDRTLEFTVATGEEVAARALTVPILPEHVWTERAAAASVPGYRVAQGTTDAVVTDNVPPIGSGPFQFGDRTEREHVTLERFEDHFTSRDDVDLPEATVEELRVQIDPRSTSAIQLIEDDSADLTSSTLENYVIADIEETEDVRLLESPSWTFYHLGFNARKAPFGNPRFRQCVAQLIDKSWVVDEVFHGHADPIATPVAGEWVPEELAWDGADPELPFLGSDGDVDVDAARTAFEAAGFRYDGDGNLRVRH</sequence>
<gene>
    <name evidence="6" type="ORF">GS429_18520</name>
</gene>
<feature type="compositionally biased region" description="Polar residues" evidence="4">
    <location>
        <begin position="1"/>
        <end position="11"/>
    </location>
</feature>
<accession>A0A6B0VQB0</accession>
<evidence type="ECO:0000256" key="2">
    <source>
        <dbReference type="ARBA" id="ARBA00022448"/>
    </source>
</evidence>
<dbReference type="AlphaFoldDB" id="A0A6B0VQB0"/>
<dbReference type="EMBL" id="WUYX01000069">
    <property type="protein sequence ID" value="MXV64021.1"/>
    <property type="molecule type" value="Genomic_DNA"/>
</dbReference>
<dbReference type="GO" id="GO:0015833">
    <property type="term" value="P:peptide transport"/>
    <property type="evidence" value="ECO:0007669"/>
    <property type="project" value="TreeGrafter"/>
</dbReference>
<dbReference type="PANTHER" id="PTHR30290:SF9">
    <property type="entry name" value="OLIGOPEPTIDE-BINDING PROTEIN APPA"/>
    <property type="match status" value="1"/>
</dbReference>
<feature type="region of interest" description="Disordered" evidence="4">
    <location>
        <begin position="1"/>
        <end position="29"/>
    </location>
</feature>
<dbReference type="InterPro" id="IPR000914">
    <property type="entry name" value="SBP_5_dom"/>
</dbReference>
<evidence type="ECO:0000259" key="5">
    <source>
        <dbReference type="Pfam" id="PF00496"/>
    </source>
</evidence>
<evidence type="ECO:0000313" key="6">
    <source>
        <dbReference type="EMBL" id="MXV64021.1"/>
    </source>
</evidence>
<dbReference type="OrthoDB" id="194307at2157"/>
<keyword evidence="2" id="KW-0813">Transport</keyword>
<dbReference type="Proteomes" id="UP000434101">
    <property type="component" value="Unassembled WGS sequence"/>
</dbReference>
<evidence type="ECO:0000256" key="4">
    <source>
        <dbReference type="SAM" id="MobiDB-lite"/>
    </source>
</evidence>
<feature type="domain" description="Solute-binding protein family 5" evidence="5">
    <location>
        <begin position="281"/>
        <end position="611"/>
    </location>
</feature>
<proteinExistence type="inferred from homology"/>
<dbReference type="Pfam" id="PF00496">
    <property type="entry name" value="SBP_bac_5"/>
    <property type="match status" value="1"/>
</dbReference>
<dbReference type="InterPro" id="IPR039424">
    <property type="entry name" value="SBP_5"/>
</dbReference>
<dbReference type="PANTHER" id="PTHR30290">
    <property type="entry name" value="PERIPLASMIC BINDING COMPONENT OF ABC TRANSPORTER"/>
    <property type="match status" value="1"/>
</dbReference>
<dbReference type="Gene3D" id="3.10.105.10">
    <property type="entry name" value="Dipeptide-binding Protein, Domain 3"/>
    <property type="match status" value="2"/>
</dbReference>
<evidence type="ECO:0000256" key="1">
    <source>
        <dbReference type="ARBA" id="ARBA00005695"/>
    </source>
</evidence>
<organism evidence="6 7">
    <name type="scientific">Natronorubrum halalkaliphilum</name>
    <dbReference type="NCBI Taxonomy" id="2691917"/>
    <lineage>
        <taxon>Archaea</taxon>
        <taxon>Methanobacteriati</taxon>
        <taxon>Methanobacteriota</taxon>
        <taxon>Stenosarchaea group</taxon>
        <taxon>Halobacteria</taxon>
        <taxon>Halobacteriales</taxon>
        <taxon>Natrialbaceae</taxon>
        <taxon>Natronorubrum</taxon>
    </lineage>
</organism>
<comment type="caution">
    <text evidence="6">The sequence shown here is derived from an EMBL/GenBank/DDBJ whole genome shotgun (WGS) entry which is preliminary data.</text>
</comment>
<protein>
    <submittedName>
        <fullName evidence="6">ABC transporter substrate-binding protein</fullName>
    </submittedName>
</protein>
<reference evidence="6 7" key="1">
    <citation type="submission" date="2020-01" db="EMBL/GenBank/DDBJ databases">
        <title>Natronorubrum sp. JWXQ-INN 674 isolated from Inner Mongolia Autonomous Region of China.</title>
        <authorList>
            <person name="Xue Q."/>
        </authorList>
    </citation>
    <scope>NUCLEOTIDE SEQUENCE [LARGE SCALE GENOMIC DNA]</scope>
    <source>
        <strain evidence="6 7">JWXQ-INN-674</strain>
    </source>
</reference>
<comment type="similarity">
    <text evidence="1">Belongs to the bacterial solute-binding protein 5 family.</text>
</comment>
<name>A0A6B0VQB0_9EURY</name>
<dbReference type="SUPFAM" id="SSF53850">
    <property type="entry name" value="Periplasmic binding protein-like II"/>
    <property type="match status" value="2"/>
</dbReference>
<evidence type="ECO:0000256" key="3">
    <source>
        <dbReference type="ARBA" id="ARBA00022729"/>
    </source>
</evidence>